<keyword evidence="10" id="KW-1185">Reference proteome</keyword>
<evidence type="ECO:0000259" key="7">
    <source>
        <dbReference type="PROSITE" id="PS50023"/>
    </source>
</evidence>
<evidence type="ECO:0000256" key="4">
    <source>
        <dbReference type="PROSITE-ProRule" id="PRU00125"/>
    </source>
</evidence>
<feature type="region of interest" description="Disordered" evidence="5">
    <location>
        <begin position="271"/>
        <end position="349"/>
    </location>
</feature>
<proteinExistence type="predicted"/>
<dbReference type="Gene3D" id="2.10.110.10">
    <property type="entry name" value="Cysteine Rich Protein"/>
    <property type="match status" value="1"/>
</dbReference>
<evidence type="ECO:0000256" key="2">
    <source>
        <dbReference type="ARBA" id="ARBA00022833"/>
    </source>
</evidence>
<evidence type="ECO:0000256" key="3">
    <source>
        <dbReference type="ARBA" id="ARBA00023038"/>
    </source>
</evidence>
<dbReference type="SMART" id="SM00033">
    <property type="entry name" value="CH"/>
    <property type="match status" value="1"/>
</dbReference>
<dbReference type="Pfam" id="PF12130">
    <property type="entry name" value="bMERB_dom"/>
    <property type="match status" value="1"/>
</dbReference>
<feature type="compositionally biased region" description="Polar residues" evidence="5">
    <location>
        <begin position="275"/>
        <end position="292"/>
    </location>
</feature>
<dbReference type="PROSITE" id="PS50023">
    <property type="entry name" value="LIM_DOMAIN_2"/>
    <property type="match status" value="1"/>
</dbReference>
<dbReference type="EMBL" id="JAHRIP010085645">
    <property type="protein sequence ID" value="MEQ2314682.1"/>
    <property type="molecule type" value="Genomic_DNA"/>
</dbReference>
<dbReference type="SMART" id="SM00132">
    <property type="entry name" value="LIM"/>
    <property type="match status" value="1"/>
</dbReference>
<reference evidence="9 10" key="1">
    <citation type="submission" date="2021-06" db="EMBL/GenBank/DDBJ databases">
        <authorList>
            <person name="Palmer J.M."/>
        </authorList>
    </citation>
    <scope>NUCLEOTIDE SEQUENCE [LARGE SCALE GENOMIC DNA]</scope>
    <source>
        <strain evidence="9 10">AS_MEX2019</strain>
        <tissue evidence="9">Muscle</tissue>
    </source>
</reference>
<dbReference type="PANTHER" id="PTHR23167:SF89">
    <property type="entry name" value="MICAL-LIKE PROTEIN 1"/>
    <property type="match status" value="1"/>
</dbReference>
<feature type="compositionally biased region" description="Polar residues" evidence="5">
    <location>
        <begin position="380"/>
        <end position="391"/>
    </location>
</feature>
<dbReference type="InterPro" id="IPR050540">
    <property type="entry name" value="F-actin_Monoox_Mical"/>
</dbReference>
<feature type="compositionally biased region" description="Low complexity" evidence="5">
    <location>
        <begin position="484"/>
        <end position="493"/>
    </location>
</feature>
<dbReference type="PROSITE" id="PS50021">
    <property type="entry name" value="CH"/>
    <property type="match status" value="1"/>
</dbReference>
<feature type="compositionally biased region" description="Basic and acidic residues" evidence="5">
    <location>
        <begin position="442"/>
        <end position="462"/>
    </location>
</feature>
<feature type="compositionally biased region" description="Polar residues" evidence="5">
    <location>
        <begin position="570"/>
        <end position="589"/>
    </location>
</feature>
<keyword evidence="2 4" id="KW-0862">Zinc</keyword>
<dbReference type="Gene3D" id="1.10.418.10">
    <property type="entry name" value="Calponin-like domain"/>
    <property type="match status" value="1"/>
</dbReference>
<feature type="region of interest" description="Disordered" evidence="5">
    <location>
        <begin position="370"/>
        <end position="511"/>
    </location>
</feature>
<evidence type="ECO:0000259" key="8">
    <source>
        <dbReference type="PROSITE" id="PS51848"/>
    </source>
</evidence>
<evidence type="ECO:0000256" key="5">
    <source>
        <dbReference type="SAM" id="MobiDB-lite"/>
    </source>
</evidence>
<dbReference type="InterPro" id="IPR036872">
    <property type="entry name" value="CH_dom_sf"/>
</dbReference>
<dbReference type="Pfam" id="PF00307">
    <property type="entry name" value="CH"/>
    <property type="match status" value="1"/>
</dbReference>
<accession>A0ABV1A806</accession>
<dbReference type="SMART" id="SM01203">
    <property type="entry name" value="DUF3585"/>
    <property type="match status" value="1"/>
</dbReference>
<feature type="domain" description="Calponin-homology (CH)" evidence="6">
    <location>
        <begin position="1"/>
        <end position="107"/>
    </location>
</feature>
<dbReference type="SUPFAM" id="SSF47576">
    <property type="entry name" value="Calponin-homology domain, CH-domain"/>
    <property type="match status" value="1"/>
</dbReference>
<dbReference type="PANTHER" id="PTHR23167">
    <property type="entry name" value="CALPONIN HOMOLOGY DOMAIN-CONTAINING PROTEIN DDB_G0272472-RELATED"/>
    <property type="match status" value="1"/>
</dbReference>
<evidence type="ECO:0000259" key="6">
    <source>
        <dbReference type="PROSITE" id="PS50021"/>
    </source>
</evidence>
<feature type="domain" description="LIM zinc-binding" evidence="7">
    <location>
        <begin position="154"/>
        <end position="216"/>
    </location>
</feature>
<dbReference type="PROSITE" id="PS51848">
    <property type="entry name" value="BMERB"/>
    <property type="match status" value="1"/>
</dbReference>
<dbReference type="PROSITE" id="PS00478">
    <property type="entry name" value="LIM_DOMAIN_1"/>
    <property type="match status" value="1"/>
</dbReference>
<evidence type="ECO:0000313" key="9">
    <source>
        <dbReference type="EMBL" id="MEQ2314682.1"/>
    </source>
</evidence>
<dbReference type="Proteomes" id="UP001469553">
    <property type="component" value="Unassembled WGS sequence"/>
</dbReference>
<protein>
    <recommendedName>
        <fullName evidence="11">MICAL-like protein 1</fullName>
    </recommendedName>
</protein>
<dbReference type="InterPro" id="IPR001781">
    <property type="entry name" value="Znf_LIM"/>
</dbReference>
<gene>
    <name evidence="9" type="ORF">AMECASPLE_014706</name>
</gene>
<name>A0ABV1A806_9TELE</name>
<evidence type="ECO:0008006" key="11">
    <source>
        <dbReference type="Google" id="ProtNLM"/>
    </source>
</evidence>
<keyword evidence="1 4" id="KW-0479">Metal-binding</keyword>
<feature type="domain" description="BMERB" evidence="8">
    <location>
        <begin position="602"/>
        <end position="748"/>
    </location>
</feature>
<evidence type="ECO:0000256" key="1">
    <source>
        <dbReference type="ARBA" id="ARBA00022723"/>
    </source>
</evidence>
<keyword evidence="3 4" id="KW-0440">LIM domain</keyword>
<dbReference type="InterPro" id="IPR022735">
    <property type="entry name" value="bMERB_dom"/>
</dbReference>
<dbReference type="InterPro" id="IPR001715">
    <property type="entry name" value="CH_dom"/>
</dbReference>
<evidence type="ECO:0000313" key="10">
    <source>
        <dbReference type="Proteomes" id="UP001469553"/>
    </source>
</evidence>
<sequence length="789" mass="87378">MASPTALLEWCRVQCAGYPSVEIKNMSTSFRDGLAFCAIIHKHRPDLIDFSSLSRENVFQNNKLAFEVAEAKLGIPPLLDPKDMVSTSVPDFLSVITYISQYYNFFSGKSYGPSRSQPSHVLSITKVPKTLKSQKSLTEQETREAGYANTRTRVECDLCFKPIHLIQRHLIGGKVYHRSCFRCKVCSCVLLPGSYSQGSDTKSFTCTHHVTDKKAAGFDSNQQFRSADNQPKGSFQTGLYSLSGLAICSVPRYAQRAESRGRLAELTVVDGKGQKTASKTSELSLSSTQATEGNAYPVPAPRRSVDSSVVPVPVPGPRSRTTQTINRSPAAETQRESKPHPSCIANPKVTTNHPWMTIVHPGPWTQLPPVPPPVPLPRSKSVSNTQIQWNRPRTYPPNPFDEEEEVDEAQEKAPKHASANQTEPSVAAVHPENSDITNVEVGSRDGEKPASKSEPNTDERPNEQCPGRRFKEEHEGVEPHPAKGATADSGSDGSSEEPADSGQTGSSDVTEAAAELLFSSAQSPILPRSLSVPAIPSQCSETNSMPSGLHEDNLSVSSCESKFFCKTNSLAQQPEPSRSKTVQNLSSTRGPAPGHGFPLIRRQVRTDQGVSTEDLEMQMRNLDGQLGALEQRGVELERSIRDCKMGKEEQMLTEWLGLIHEQHTLLCKSKELVYLTKQLILEDRQADVEYEVRCLLNKPEKDWSQEDQGREEQLMAELVTIIEQRNQIISSLDQDRERDEDVESTRNKGFQKEVLKELKKSKGKLKASKVFKMLNHKTESSKEAVEKKS</sequence>
<comment type="caution">
    <text evidence="9">The sequence shown here is derived from an EMBL/GenBank/DDBJ whole genome shotgun (WGS) entry which is preliminary data.</text>
</comment>
<feature type="compositionally biased region" description="Basic and acidic residues" evidence="5">
    <location>
        <begin position="469"/>
        <end position="481"/>
    </location>
</feature>
<feature type="region of interest" description="Disordered" evidence="5">
    <location>
        <begin position="570"/>
        <end position="598"/>
    </location>
</feature>
<dbReference type="Pfam" id="PF00412">
    <property type="entry name" value="LIM"/>
    <property type="match status" value="1"/>
</dbReference>
<organism evidence="9 10">
    <name type="scientific">Ameca splendens</name>
    <dbReference type="NCBI Taxonomy" id="208324"/>
    <lineage>
        <taxon>Eukaryota</taxon>
        <taxon>Metazoa</taxon>
        <taxon>Chordata</taxon>
        <taxon>Craniata</taxon>
        <taxon>Vertebrata</taxon>
        <taxon>Euteleostomi</taxon>
        <taxon>Actinopterygii</taxon>
        <taxon>Neopterygii</taxon>
        <taxon>Teleostei</taxon>
        <taxon>Neoteleostei</taxon>
        <taxon>Acanthomorphata</taxon>
        <taxon>Ovalentaria</taxon>
        <taxon>Atherinomorphae</taxon>
        <taxon>Cyprinodontiformes</taxon>
        <taxon>Goodeidae</taxon>
        <taxon>Ameca</taxon>
    </lineage>
</organism>